<protein>
    <submittedName>
        <fullName evidence="2">ABC transporter permease subunit</fullName>
    </submittedName>
</protein>
<evidence type="ECO:0000256" key="1">
    <source>
        <dbReference type="SAM" id="Phobius"/>
    </source>
</evidence>
<evidence type="ECO:0000313" key="3">
    <source>
        <dbReference type="Proteomes" id="UP001501842"/>
    </source>
</evidence>
<keyword evidence="1" id="KW-0812">Transmembrane</keyword>
<feature type="transmembrane region" description="Helical" evidence="1">
    <location>
        <begin position="301"/>
        <end position="320"/>
    </location>
</feature>
<keyword evidence="1" id="KW-0472">Membrane</keyword>
<keyword evidence="3" id="KW-1185">Reference proteome</keyword>
<dbReference type="PANTHER" id="PTHR43471">
    <property type="entry name" value="ABC TRANSPORTER PERMEASE"/>
    <property type="match status" value="1"/>
</dbReference>
<proteinExistence type="predicted"/>
<evidence type="ECO:0000313" key="2">
    <source>
        <dbReference type="EMBL" id="GAA2725325.1"/>
    </source>
</evidence>
<sequence length="338" mass="37248">MTVRGMLLVARLEFRTRLRTGRWRTLFGVWFLVVALFSLLLRGFVDTEDSDDDGVMMFGTLLFFVLLLMLLITPALTAQSINGDRERGTLAPLQLTRLTPLEIASGKLLAAWSTGLAVLALALPFIAWPILEGDVSPVRGIVCVAVTALLIGVVCAVSQALSALVVRGVTSGLLSYLTVFGLMFGTVIAFFLVFSFFTTTEHYKGADGYYRSEEPDTSYTWWILAPNPFVVLADAAPSVPREPVCPFYSDAPEPECYYDSDDGPDVLGWVGQSVRETRVGVRRPGESYEHYERRKETAPAVWPYGLGFNLLLAAGSLTITTRRLRVPVERLPKGVRVA</sequence>
<reference evidence="3" key="1">
    <citation type="journal article" date="2019" name="Int. J. Syst. Evol. Microbiol.">
        <title>The Global Catalogue of Microorganisms (GCM) 10K type strain sequencing project: providing services to taxonomists for standard genome sequencing and annotation.</title>
        <authorList>
            <consortium name="The Broad Institute Genomics Platform"/>
            <consortium name="The Broad Institute Genome Sequencing Center for Infectious Disease"/>
            <person name="Wu L."/>
            <person name="Ma J."/>
        </authorList>
    </citation>
    <scope>NUCLEOTIDE SEQUENCE [LARGE SCALE GENOMIC DNA]</scope>
    <source>
        <strain evidence="3">JCM 8201</strain>
    </source>
</reference>
<feature type="transmembrane region" description="Helical" evidence="1">
    <location>
        <begin position="173"/>
        <end position="197"/>
    </location>
</feature>
<dbReference type="EMBL" id="BAAATZ010000008">
    <property type="protein sequence ID" value="GAA2725325.1"/>
    <property type="molecule type" value="Genomic_DNA"/>
</dbReference>
<name>A0ABP6GM61_9ACTN</name>
<gene>
    <name evidence="2" type="ORF">GCM10010439_25060</name>
</gene>
<feature type="transmembrane region" description="Helical" evidence="1">
    <location>
        <begin position="108"/>
        <end position="131"/>
    </location>
</feature>
<feature type="transmembrane region" description="Helical" evidence="1">
    <location>
        <begin position="137"/>
        <end position="161"/>
    </location>
</feature>
<dbReference type="Proteomes" id="UP001501842">
    <property type="component" value="Unassembled WGS sequence"/>
</dbReference>
<accession>A0ABP6GM61</accession>
<feature type="transmembrane region" description="Helical" evidence="1">
    <location>
        <begin position="21"/>
        <end position="44"/>
    </location>
</feature>
<feature type="transmembrane region" description="Helical" evidence="1">
    <location>
        <begin position="56"/>
        <end position="77"/>
    </location>
</feature>
<organism evidence="2 3">
    <name type="scientific">Actinocorallia aurantiaca</name>
    <dbReference type="NCBI Taxonomy" id="46204"/>
    <lineage>
        <taxon>Bacteria</taxon>
        <taxon>Bacillati</taxon>
        <taxon>Actinomycetota</taxon>
        <taxon>Actinomycetes</taxon>
        <taxon>Streptosporangiales</taxon>
        <taxon>Thermomonosporaceae</taxon>
        <taxon>Actinocorallia</taxon>
    </lineage>
</organism>
<comment type="caution">
    <text evidence="2">The sequence shown here is derived from an EMBL/GenBank/DDBJ whole genome shotgun (WGS) entry which is preliminary data.</text>
</comment>
<keyword evidence="1" id="KW-1133">Transmembrane helix</keyword>
<dbReference type="RefSeq" id="WP_344450492.1">
    <property type="nucleotide sequence ID" value="NZ_BAAATZ010000008.1"/>
</dbReference>